<dbReference type="OrthoDB" id="1428898at2"/>
<dbReference type="RefSeq" id="WP_100210936.1">
    <property type="nucleotide sequence ID" value="NZ_LT634361.1"/>
</dbReference>
<sequence length="216" mass="25410">MRNIFFIFLALTNLYVFSQKETINYKKLNGETSKIKISSKYSFSNLYDYQVNSKNFDSIVTKPYRNNRLSEHLLTAKFKNKFEKNLPDAIVFSLRLISKLSIDIKDIRYEFIKFEEIDSGGFNDPKTSRIFITERQNNIRNEVVNKTNEVSLFESILKTSNVNVLFQFYNERNSKKYAEINKLKPLVKDPKGNLNIKKLAKVLEENKTLLAKYLDD</sequence>
<protein>
    <submittedName>
        <fullName evidence="1">Uncharacterized protein</fullName>
    </submittedName>
</protein>
<dbReference type="GeneID" id="47722593"/>
<name>A0A2H1E8A6_9FLAO</name>
<keyword evidence="2" id="KW-1185">Reference proteome</keyword>
<dbReference type="KEGG" id="tmar:MARIT_1026"/>
<reference evidence="1 2" key="1">
    <citation type="submission" date="2016-11" db="EMBL/GenBank/DDBJ databases">
        <authorList>
            <person name="Jaros S."/>
            <person name="Januszkiewicz K."/>
            <person name="Wedrychowicz H."/>
        </authorList>
    </citation>
    <scope>NUCLEOTIDE SEQUENCE [LARGE SCALE GENOMIC DNA]</scope>
    <source>
        <strain evidence="1">NCIMB 2154T</strain>
    </source>
</reference>
<dbReference type="AlphaFoldDB" id="A0A2H1E8A6"/>
<accession>A0A2H1E8A6</accession>
<proteinExistence type="predicted"/>
<dbReference type="Proteomes" id="UP000231564">
    <property type="component" value="Chromosome MARIT"/>
</dbReference>
<gene>
    <name evidence="1" type="ORF">MARIT_1026</name>
</gene>
<evidence type="ECO:0000313" key="2">
    <source>
        <dbReference type="Proteomes" id="UP000231564"/>
    </source>
</evidence>
<evidence type="ECO:0000313" key="1">
    <source>
        <dbReference type="EMBL" id="SFZ81272.1"/>
    </source>
</evidence>
<dbReference type="EMBL" id="LT634361">
    <property type="protein sequence ID" value="SFZ81272.1"/>
    <property type="molecule type" value="Genomic_DNA"/>
</dbReference>
<organism evidence="1 2">
    <name type="scientific">Tenacibaculum maritimum NCIMB 2154</name>
    <dbReference type="NCBI Taxonomy" id="1349785"/>
    <lineage>
        <taxon>Bacteria</taxon>
        <taxon>Pseudomonadati</taxon>
        <taxon>Bacteroidota</taxon>
        <taxon>Flavobacteriia</taxon>
        <taxon>Flavobacteriales</taxon>
        <taxon>Flavobacteriaceae</taxon>
        <taxon>Tenacibaculum</taxon>
    </lineage>
</organism>